<dbReference type="HAMAP" id="MF_01813">
    <property type="entry name" value="MenG_UbiE_methyltr"/>
    <property type="match status" value="1"/>
</dbReference>
<dbReference type="PROSITE" id="PS01184">
    <property type="entry name" value="UBIE_2"/>
    <property type="match status" value="1"/>
</dbReference>
<evidence type="ECO:0000256" key="2">
    <source>
        <dbReference type="ARBA" id="ARBA00022603"/>
    </source>
</evidence>
<dbReference type="GO" id="GO:0043770">
    <property type="term" value="F:demethylmenaquinone methyltransferase activity"/>
    <property type="evidence" value="ECO:0007669"/>
    <property type="project" value="UniProtKB-UniRule"/>
</dbReference>
<evidence type="ECO:0000256" key="1">
    <source>
        <dbReference type="ARBA" id="ARBA00022428"/>
    </source>
</evidence>
<dbReference type="EC" id="2.1.1.201" evidence="6"/>
<dbReference type="Gene3D" id="3.40.50.150">
    <property type="entry name" value="Vaccinia Virus protein VP39"/>
    <property type="match status" value="1"/>
</dbReference>
<gene>
    <name evidence="6" type="primary">ubiE</name>
    <name evidence="7" type="ORF">RSPPHO_02786</name>
</gene>
<feature type="binding site" evidence="6">
    <location>
        <position position="73"/>
    </location>
    <ligand>
        <name>S-adenosyl-L-methionine</name>
        <dbReference type="ChEBI" id="CHEBI:59789"/>
    </ligand>
</feature>
<dbReference type="UniPathway" id="UPA00232"/>
<dbReference type="GO" id="GO:0008425">
    <property type="term" value="F:2-methoxy-6-polyprenyl-1,4-benzoquinol methyltransferase activity"/>
    <property type="evidence" value="ECO:0007669"/>
    <property type="project" value="UniProtKB-UniRule"/>
</dbReference>
<dbReference type="PROSITE" id="PS51608">
    <property type="entry name" value="SAM_MT_UBIE"/>
    <property type="match status" value="1"/>
</dbReference>
<dbReference type="UniPathway" id="UPA00079">
    <property type="reaction ID" value="UER00169"/>
</dbReference>
<dbReference type="RefSeq" id="WP_014416042.1">
    <property type="nucleotide sequence ID" value="NC_017059.1"/>
</dbReference>
<comment type="similarity">
    <text evidence="6">Belongs to the class I-like SAM-binding methyltransferase superfamily. MenG/UbiE family.</text>
</comment>
<dbReference type="PROSITE" id="PS01183">
    <property type="entry name" value="UBIE_1"/>
    <property type="match status" value="1"/>
</dbReference>
<dbReference type="STRING" id="1150469.RSPPHO_02786"/>
<name>H6SP87_PARPM</name>
<keyword evidence="2 6" id="KW-0489">Methyltransferase</keyword>
<dbReference type="AlphaFoldDB" id="H6SP87"/>
<dbReference type="EC" id="2.1.1.163" evidence="6"/>
<feature type="binding site" evidence="6">
    <location>
        <position position="132"/>
    </location>
    <ligand>
        <name>S-adenosyl-L-methionine</name>
        <dbReference type="ChEBI" id="CHEBI:59789"/>
    </ligand>
</feature>
<dbReference type="eggNOG" id="COG2226">
    <property type="taxonomic scope" value="Bacteria"/>
</dbReference>
<dbReference type="Pfam" id="PF01209">
    <property type="entry name" value="Ubie_methyltran"/>
    <property type="match status" value="1"/>
</dbReference>
<proteinExistence type="inferred from homology"/>
<dbReference type="SUPFAM" id="SSF53335">
    <property type="entry name" value="S-adenosyl-L-methionine-dependent methyltransferases"/>
    <property type="match status" value="1"/>
</dbReference>
<comment type="catalytic activity">
    <reaction evidence="6">
        <text>a 2-methoxy-6-(all-trans-polyprenyl)benzene-1,4-diol + S-adenosyl-L-methionine = a 5-methoxy-2-methyl-3-(all-trans-polyprenyl)benzene-1,4-diol + S-adenosyl-L-homocysteine + H(+)</text>
        <dbReference type="Rhea" id="RHEA:28286"/>
        <dbReference type="Rhea" id="RHEA-COMP:10858"/>
        <dbReference type="Rhea" id="RHEA-COMP:10859"/>
        <dbReference type="ChEBI" id="CHEBI:15378"/>
        <dbReference type="ChEBI" id="CHEBI:57856"/>
        <dbReference type="ChEBI" id="CHEBI:59789"/>
        <dbReference type="ChEBI" id="CHEBI:84166"/>
        <dbReference type="ChEBI" id="CHEBI:84167"/>
        <dbReference type="EC" id="2.1.1.201"/>
    </reaction>
</comment>
<dbReference type="GO" id="GO:0009234">
    <property type="term" value="P:menaquinone biosynthetic process"/>
    <property type="evidence" value="ECO:0007669"/>
    <property type="project" value="UniProtKB-UniRule"/>
</dbReference>
<reference evidence="7 8" key="1">
    <citation type="submission" date="2012-02" db="EMBL/GenBank/DDBJ databases">
        <title>Shotgun genome sequence of Phaeospirillum photometricum DSM 122.</title>
        <authorList>
            <person name="Duquesne K."/>
            <person name="Sturgis J."/>
        </authorList>
    </citation>
    <scope>NUCLEOTIDE SEQUENCE [LARGE SCALE GENOMIC DNA]</scope>
    <source>
        <strain evidence="8">DSM122</strain>
    </source>
</reference>
<dbReference type="PATRIC" id="fig|1150469.3.peg.3154"/>
<sequence length="243" mass="26695">MSEFTPTLPESDRSDPQRHFTRIQTMFNMVAARYDLMNDLMSGGTHRWWKRRFATVAGPAPAGGRALDLAGGTGDIARALADRGWSVVVCDPSLGMMTVGRARTPTPAITWSAGAGEALPFPDASFDLITVSFGFRNMTDRDAALREALRVLKPGGRFLCLEFSTPHQPLATPYAWYSRHVIPRIAAFVSGRPEAYDYLVESIRAFPDQRTLKGMMEATGFVGVTWENLFLGIAAIHSGQRPA</sequence>
<dbReference type="InterPro" id="IPR029063">
    <property type="entry name" value="SAM-dependent_MTases_sf"/>
</dbReference>
<protein>
    <recommendedName>
        <fullName evidence="6">Ubiquinone/menaquinone biosynthesis C-methyltransferase UbiE</fullName>
        <ecNumber evidence="6">2.1.1.163</ecNumber>
        <ecNumber evidence="6">2.1.1.201</ecNumber>
    </recommendedName>
    <alternativeName>
        <fullName evidence="6">2-methoxy-6-polyprenyl-1,4-benzoquinol methylase</fullName>
    </alternativeName>
    <alternativeName>
        <fullName evidence="6">Demethylmenaquinone methyltransferase</fullName>
    </alternativeName>
</protein>
<comment type="pathway">
    <text evidence="6">Quinol/quinone metabolism; menaquinone biosynthesis; menaquinol from 1,4-dihydroxy-2-naphthoate: step 2/2.</text>
</comment>
<comment type="catalytic activity">
    <reaction evidence="6">
        <text>a 2-demethylmenaquinol + S-adenosyl-L-methionine = a menaquinol + S-adenosyl-L-homocysteine + H(+)</text>
        <dbReference type="Rhea" id="RHEA:42640"/>
        <dbReference type="Rhea" id="RHEA-COMP:9539"/>
        <dbReference type="Rhea" id="RHEA-COMP:9563"/>
        <dbReference type="ChEBI" id="CHEBI:15378"/>
        <dbReference type="ChEBI" id="CHEBI:18151"/>
        <dbReference type="ChEBI" id="CHEBI:55437"/>
        <dbReference type="ChEBI" id="CHEBI:57856"/>
        <dbReference type="ChEBI" id="CHEBI:59789"/>
        <dbReference type="EC" id="2.1.1.163"/>
    </reaction>
</comment>
<dbReference type="PANTHER" id="PTHR43591:SF24">
    <property type="entry name" value="2-METHOXY-6-POLYPRENYL-1,4-BENZOQUINOL METHYLASE, MITOCHONDRIAL"/>
    <property type="match status" value="1"/>
</dbReference>
<dbReference type="InterPro" id="IPR023576">
    <property type="entry name" value="UbiE/COQ5_MeTrFase_CS"/>
</dbReference>
<dbReference type="KEGG" id="rpm:RSPPHO_02786"/>
<comment type="pathway">
    <text evidence="6">Cofactor biosynthesis; ubiquinone biosynthesis.</text>
</comment>
<dbReference type="GO" id="GO:0032259">
    <property type="term" value="P:methylation"/>
    <property type="evidence" value="ECO:0007669"/>
    <property type="project" value="UniProtKB-KW"/>
</dbReference>
<dbReference type="HOGENOM" id="CLU_037990_0_1_5"/>
<evidence type="ECO:0000256" key="4">
    <source>
        <dbReference type="ARBA" id="ARBA00022688"/>
    </source>
</evidence>
<keyword evidence="3 6" id="KW-0808">Transferase</keyword>
<evidence type="ECO:0000256" key="3">
    <source>
        <dbReference type="ARBA" id="ARBA00022679"/>
    </source>
</evidence>
<feature type="binding site" evidence="6">
    <location>
        <position position="91"/>
    </location>
    <ligand>
        <name>S-adenosyl-L-methionine</name>
        <dbReference type="ChEBI" id="CHEBI:59789"/>
    </ligand>
</feature>
<accession>H6SP87</accession>
<dbReference type="CDD" id="cd02440">
    <property type="entry name" value="AdoMet_MTases"/>
    <property type="match status" value="1"/>
</dbReference>
<organism evidence="7 8">
    <name type="scientific">Pararhodospirillum photometricum DSM 122</name>
    <dbReference type="NCBI Taxonomy" id="1150469"/>
    <lineage>
        <taxon>Bacteria</taxon>
        <taxon>Pseudomonadati</taxon>
        <taxon>Pseudomonadota</taxon>
        <taxon>Alphaproteobacteria</taxon>
        <taxon>Rhodospirillales</taxon>
        <taxon>Rhodospirillaceae</taxon>
        <taxon>Pararhodospirillum</taxon>
    </lineage>
</organism>
<evidence type="ECO:0000313" key="8">
    <source>
        <dbReference type="Proteomes" id="UP000033220"/>
    </source>
</evidence>
<dbReference type="GO" id="GO:0009060">
    <property type="term" value="P:aerobic respiration"/>
    <property type="evidence" value="ECO:0007669"/>
    <property type="project" value="UniProtKB-UniRule"/>
</dbReference>
<comment type="function">
    <text evidence="6">Methyltransferase required for the conversion of demethylmenaquinol (DMKH2) to menaquinol (MKH2) and the conversion of 2-polyprenyl-6-methoxy-1,4-benzoquinol (DDMQH2) to 2-polyprenyl-3-methyl-6-methoxy-1,4-benzoquinol (DMQH2).</text>
</comment>
<dbReference type="NCBIfam" id="TIGR01934">
    <property type="entry name" value="MenG_MenH_UbiE"/>
    <property type="match status" value="1"/>
</dbReference>
<dbReference type="EMBL" id="HE663493">
    <property type="protein sequence ID" value="CCG09412.1"/>
    <property type="molecule type" value="Genomic_DNA"/>
</dbReference>
<dbReference type="InterPro" id="IPR004033">
    <property type="entry name" value="UbiE/COQ5_MeTrFase"/>
</dbReference>
<keyword evidence="4 6" id="KW-0831">Ubiquinone biosynthesis</keyword>
<keyword evidence="1 6" id="KW-0474">Menaquinone biosynthesis</keyword>
<evidence type="ECO:0000256" key="5">
    <source>
        <dbReference type="ARBA" id="ARBA00022691"/>
    </source>
</evidence>
<evidence type="ECO:0000313" key="7">
    <source>
        <dbReference type="EMBL" id="CCG09412.1"/>
    </source>
</evidence>
<evidence type="ECO:0000256" key="6">
    <source>
        <dbReference type="HAMAP-Rule" id="MF_01813"/>
    </source>
</evidence>
<dbReference type="PANTHER" id="PTHR43591">
    <property type="entry name" value="METHYLTRANSFERASE"/>
    <property type="match status" value="1"/>
</dbReference>
<keyword evidence="8" id="KW-1185">Reference proteome</keyword>
<keyword evidence="5 6" id="KW-0949">S-adenosyl-L-methionine</keyword>
<comment type="caution">
    <text evidence="6">Lacks conserved residue(s) required for the propagation of feature annotation.</text>
</comment>
<dbReference type="Proteomes" id="UP000033220">
    <property type="component" value="Chromosome DSM 122"/>
</dbReference>